<gene>
    <name evidence="25" type="primary">LOC105141833</name>
</gene>
<dbReference type="Pfam" id="PF07714">
    <property type="entry name" value="PK_Tyr_Ser-Thr"/>
    <property type="match status" value="1"/>
</dbReference>
<dbReference type="Gene3D" id="3.30.200.20">
    <property type="entry name" value="Phosphorylase Kinase, domain 1"/>
    <property type="match status" value="1"/>
</dbReference>
<dbReference type="GO" id="GO:0004674">
    <property type="term" value="F:protein serine/threonine kinase activity"/>
    <property type="evidence" value="ECO:0007669"/>
    <property type="project" value="UniProtKB-KW"/>
</dbReference>
<keyword evidence="4" id="KW-0723">Serine/threonine-protein kinase</keyword>
<comment type="catalytic activity">
    <reaction evidence="18">
        <text>L-threonyl-[protein] + ATP = O-phospho-L-threonyl-[protein] + ADP + H(+)</text>
        <dbReference type="Rhea" id="RHEA:46608"/>
        <dbReference type="Rhea" id="RHEA-COMP:11060"/>
        <dbReference type="Rhea" id="RHEA-COMP:11605"/>
        <dbReference type="ChEBI" id="CHEBI:15378"/>
        <dbReference type="ChEBI" id="CHEBI:30013"/>
        <dbReference type="ChEBI" id="CHEBI:30616"/>
        <dbReference type="ChEBI" id="CHEBI:61977"/>
        <dbReference type="ChEBI" id="CHEBI:456216"/>
        <dbReference type="EC" id="2.7.11.1"/>
    </reaction>
</comment>
<keyword evidence="14 20" id="KW-0472">Membrane</keyword>
<evidence type="ECO:0000256" key="7">
    <source>
        <dbReference type="ARBA" id="ARBA00022692"/>
    </source>
</evidence>
<evidence type="ECO:0000256" key="15">
    <source>
        <dbReference type="ARBA" id="ARBA00023157"/>
    </source>
</evidence>
<evidence type="ECO:0000256" key="5">
    <source>
        <dbReference type="ARBA" id="ARBA00022553"/>
    </source>
</evidence>
<evidence type="ECO:0000256" key="19">
    <source>
        <dbReference type="ARBA" id="ARBA00048679"/>
    </source>
</evidence>
<dbReference type="PROSITE" id="PS50011">
    <property type="entry name" value="PROTEIN_KINASE_DOM"/>
    <property type="match status" value="1"/>
</dbReference>
<feature type="transmembrane region" description="Helical" evidence="20">
    <location>
        <begin position="805"/>
        <end position="827"/>
    </location>
</feature>
<evidence type="ECO:0000256" key="1">
    <source>
        <dbReference type="ARBA" id="ARBA00004251"/>
    </source>
</evidence>
<dbReference type="InterPro" id="IPR036426">
    <property type="entry name" value="Bulb-type_lectin_dom_sf"/>
</dbReference>
<dbReference type="Proteomes" id="UP000694918">
    <property type="component" value="Unplaced"/>
</dbReference>
<dbReference type="PROSITE" id="PS00108">
    <property type="entry name" value="PROTEIN_KINASE_ST"/>
    <property type="match status" value="1"/>
</dbReference>
<evidence type="ECO:0000256" key="10">
    <source>
        <dbReference type="ARBA" id="ARBA00022741"/>
    </source>
</evidence>
<dbReference type="InterPro" id="IPR001480">
    <property type="entry name" value="Bulb-type_lectin_dom"/>
</dbReference>
<feature type="domain" description="Bulb-type lectin" evidence="22">
    <location>
        <begin position="47"/>
        <end position="170"/>
    </location>
</feature>
<keyword evidence="5" id="KW-0597">Phosphoprotein</keyword>
<accession>A0AAJ6VHF9</accession>
<evidence type="ECO:0000256" key="8">
    <source>
        <dbReference type="ARBA" id="ARBA00022729"/>
    </source>
</evidence>
<evidence type="ECO:0000256" key="4">
    <source>
        <dbReference type="ARBA" id="ARBA00022527"/>
    </source>
</evidence>
<dbReference type="SMART" id="SM00473">
    <property type="entry name" value="PAN_AP"/>
    <property type="match status" value="1"/>
</dbReference>
<dbReference type="EC" id="2.7.11.1" evidence="2"/>
<dbReference type="InterPro" id="IPR008271">
    <property type="entry name" value="Ser/Thr_kinase_AS"/>
</dbReference>
<proteinExistence type="predicted"/>
<keyword evidence="11" id="KW-0418">Kinase</keyword>
<dbReference type="AlphaFoldDB" id="A0AAJ6VHF9"/>
<dbReference type="RefSeq" id="XP_011047506.1">
    <property type="nucleotide sequence ID" value="XM_011049204.1"/>
</dbReference>
<feature type="domain" description="Apple" evidence="23">
    <location>
        <begin position="365"/>
        <end position="448"/>
    </location>
</feature>
<keyword evidence="10" id="KW-0547">Nucleotide-binding</keyword>
<dbReference type="GO" id="GO:0005524">
    <property type="term" value="F:ATP binding"/>
    <property type="evidence" value="ECO:0007669"/>
    <property type="project" value="UniProtKB-KW"/>
</dbReference>
<dbReference type="GO" id="GO:0005886">
    <property type="term" value="C:plasma membrane"/>
    <property type="evidence" value="ECO:0007669"/>
    <property type="project" value="UniProtKB-SubCell"/>
</dbReference>
<evidence type="ECO:0000256" key="16">
    <source>
        <dbReference type="ARBA" id="ARBA00023170"/>
    </source>
</evidence>
<dbReference type="CDD" id="cd14066">
    <property type="entry name" value="STKc_IRAK"/>
    <property type="match status" value="1"/>
</dbReference>
<dbReference type="PROSITE" id="PS50927">
    <property type="entry name" value="BULB_LECTIN"/>
    <property type="match status" value="1"/>
</dbReference>
<keyword evidence="8" id="KW-0732">Signal</keyword>
<dbReference type="PANTHER" id="PTHR27002:SF1116">
    <property type="entry name" value="NON-SPECIFIC SERINE_THREONINE PROTEIN KINASE"/>
    <property type="match status" value="1"/>
</dbReference>
<dbReference type="GeneID" id="105141833"/>
<keyword evidence="6" id="KW-0808">Transferase</keyword>
<evidence type="ECO:0000259" key="22">
    <source>
        <dbReference type="PROSITE" id="PS50927"/>
    </source>
</evidence>
<keyword evidence="17" id="KW-0325">Glycoprotein</keyword>
<dbReference type="FunFam" id="1.10.510.10:FF:000060">
    <property type="entry name" value="G-type lectin S-receptor-like serine/threonine-protein kinase"/>
    <property type="match status" value="1"/>
</dbReference>
<evidence type="ECO:0000256" key="3">
    <source>
        <dbReference type="ARBA" id="ARBA00022475"/>
    </source>
</evidence>
<name>A0AAJ6VHF9_POPEU</name>
<dbReference type="InterPro" id="IPR000858">
    <property type="entry name" value="S_locus_glycoprot_dom"/>
</dbReference>
<protein>
    <recommendedName>
        <fullName evidence="2">non-specific serine/threonine protein kinase</fullName>
        <ecNumber evidence="2">2.7.11.1</ecNumber>
    </recommendedName>
</protein>
<dbReference type="PANTHER" id="PTHR27002">
    <property type="entry name" value="RECEPTOR-LIKE SERINE/THREONINE-PROTEIN KINASE SD1-8"/>
    <property type="match status" value="1"/>
</dbReference>
<dbReference type="CDD" id="cd01098">
    <property type="entry name" value="PAN_AP_plant"/>
    <property type="match status" value="1"/>
</dbReference>
<dbReference type="FunFam" id="3.30.200.20:FF:000330">
    <property type="entry name" value="G-type lectin S-receptor-like serine/threonine-protein kinase At4g03230"/>
    <property type="match status" value="1"/>
</dbReference>
<evidence type="ECO:0000256" key="9">
    <source>
        <dbReference type="ARBA" id="ARBA00022734"/>
    </source>
</evidence>
<keyword evidence="12" id="KW-0067">ATP-binding</keyword>
<keyword evidence="9" id="KW-0430">Lectin</keyword>
<dbReference type="FunFam" id="2.90.10.10:FF:000009">
    <property type="entry name" value="Receptor-like serine/threonine-protein kinase SD1-8"/>
    <property type="match status" value="1"/>
</dbReference>
<evidence type="ECO:0000256" key="12">
    <source>
        <dbReference type="ARBA" id="ARBA00022840"/>
    </source>
</evidence>
<evidence type="ECO:0000256" key="14">
    <source>
        <dbReference type="ARBA" id="ARBA00023136"/>
    </source>
</evidence>
<keyword evidence="15" id="KW-1015">Disulfide bond</keyword>
<feature type="domain" description="Protein kinase" evidence="21">
    <location>
        <begin position="893"/>
        <end position="1153"/>
    </location>
</feature>
<comment type="subcellular location">
    <subcellularLocation>
        <location evidence="1">Cell membrane</location>
        <topology evidence="1">Single-pass type I membrane protein</topology>
    </subcellularLocation>
</comment>
<keyword evidence="24" id="KW-1185">Reference proteome</keyword>
<evidence type="ECO:0000256" key="13">
    <source>
        <dbReference type="ARBA" id="ARBA00022989"/>
    </source>
</evidence>
<evidence type="ECO:0000256" key="20">
    <source>
        <dbReference type="SAM" id="Phobius"/>
    </source>
</evidence>
<evidence type="ECO:0000259" key="21">
    <source>
        <dbReference type="PROSITE" id="PS50011"/>
    </source>
</evidence>
<dbReference type="SUPFAM" id="SSF56112">
    <property type="entry name" value="Protein kinase-like (PK-like)"/>
    <property type="match status" value="1"/>
</dbReference>
<comment type="catalytic activity">
    <reaction evidence="19">
        <text>L-seryl-[protein] + ATP = O-phospho-L-seryl-[protein] + ADP + H(+)</text>
        <dbReference type="Rhea" id="RHEA:17989"/>
        <dbReference type="Rhea" id="RHEA-COMP:9863"/>
        <dbReference type="Rhea" id="RHEA-COMP:11604"/>
        <dbReference type="ChEBI" id="CHEBI:15378"/>
        <dbReference type="ChEBI" id="CHEBI:29999"/>
        <dbReference type="ChEBI" id="CHEBI:30616"/>
        <dbReference type="ChEBI" id="CHEBI:83421"/>
        <dbReference type="ChEBI" id="CHEBI:456216"/>
        <dbReference type="EC" id="2.7.11.1"/>
    </reaction>
</comment>
<evidence type="ECO:0000256" key="11">
    <source>
        <dbReference type="ARBA" id="ARBA00022777"/>
    </source>
</evidence>
<evidence type="ECO:0000256" key="17">
    <source>
        <dbReference type="ARBA" id="ARBA00023180"/>
    </source>
</evidence>
<dbReference type="Pfam" id="PF01453">
    <property type="entry name" value="B_lectin"/>
    <property type="match status" value="1"/>
</dbReference>
<dbReference type="SMART" id="SM00220">
    <property type="entry name" value="S_TKc"/>
    <property type="match status" value="1"/>
</dbReference>
<keyword evidence="13 20" id="KW-1133">Transmembrane helix</keyword>
<keyword evidence="3" id="KW-1003">Cell membrane</keyword>
<dbReference type="InterPro" id="IPR001245">
    <property type="entry name" value="Ser-Thr/Tyr_kinase_cat_dom"/>
</dbReference>
<evidence type="ECO:0000256" key="18">
    <source>
        <dbReference type="ARBA" id="ARBA00047899"/>
    </source>
</evidence>
<dbReference type="CDD" id="cd00028">
    <property type="entry name" value="B_lectin"/>
    <property type="match status" value="1"/>
</dbReference>
<dbReference type="InterPro" id="IPR011009">
    <property type="entry name" value="Kinase-like_dom_sf"/>
</dbReference>
<evidence type="ECO:0000259" key="23">
    <source>
        <dbReference type="PROSITE" id="PS50948"/>
    </source>
</evidence>
<dbReference type="GO" id="GO:0048544">
    <property type="term" value="P:recognition of pollen"/>
    <property type="evidence" value="ECO:0007669"/>
    <property type="project" value="InterPro"/>
</dbReference>
<dbReference type="GO" id="GO:0030246">
    <property type="term" value="F:carbohydrate binding"/>
    <property type="evidence" value="ECO:0007669"/>
    <property type="project" value="UniProtKB-KW"/>
</dbReference>
<dbReference type="PROSITE" id="PS50948">
    <property type="entry name" value="PAN"/>
    <property type="match status" value="1"/>
</dbReference>
<dbReference type="Gene3D" id="1.10.510.10">
    <property type="entry name" value="Transferase(Phosphotransferase) domain 1"/>
    <property type="match status" value="1"/>
</dbReference>
<evidence type="ECO:0000256" key="6">
    <source>
        <dbReference type="ARBA" id="ARBA00022679"/>
    </source>
</evidence>
<organism evidence="24 25">
    <name type="scientific">Populus euphratica</name>
    <name type="common">Euphrates poplar</name>
    <dbReference type="NCBI Taxonomy" id="75702"/>
    <lineage>
        <taxon>Eukaryota</taxon>
        <taxon>Viridiplantae</taxon>
        <taxon>Streptophyta</taxon>
        <taxon>Embryophyta</taxon>
        <taxon>Tracheophyta</taxon>
        <taxon>Spermatophyta</taxon>
        <taxon>Magnoliopsida</taxon>
        <taxon>eudicotyledons</taxon>
        <taxon>Gunneridae</taxon>
        <taxon>Pentapetalae</taxon>
        <taxon>rosids</taxon>
        <taxon>fabids</taxon>
        <taxon>Malpighiales</taxon>
        <taxon>Salicaceae</taxon>
        <taxon>Saliceae</taxon>
        <taxon>Populus</taxon>
    </lineage>
</organism>
<sequence>MMDVKERTRIQTAHITISATNMVSSIFSSFTLFLFLSSWMCSARDNTTLPTTPLRDEMGDTLVSSGERFELGFFTPCGRNEGKKYLGIWYYRYNPQTVVWVANRENPLDNSRGVFSLGQDGNLQVMDVNGTSYWSARIESTSSSFSLKLMDSGNLVLIQEAANGSAILWQSFDYPTDTFLPGMKIDKNFMLTSWKSSIDPAPGDFKFQLDERENQYIIMKNGSIPYWKSGVSGSFVRSDERLWLVSNLLMNSSRKPSSPLGNTTTTKESPYDRINSTAVNYKNTRLVVNFDGQIQVFLWRNANWTLIWREPSDRCSVFDACGTFGICNSQNRIPCKCLPGFQPRSPDNWKLENFAEGCERMSPLCSNDVAPKFLELKSMKAGKPDAEPDYSDENDCMNKCLSKCNCQAYSYHKAENGDNNFTCWTWFKDLNNIQEQYDRGRDFNVRVPLSAIASVKRKCEMCGTTVIPYPLSTGPNCGDQMYFRFHCDDSSSQLMFEVPGGAYYRVTGIDEEFQKFSIHVEDANCKAIESMGNYKQQRNQSSPFYVIGRCDANRSNIILGSSFEDTGFVEVEIGWIQPSEPLCNSLDECNDLPHSTCSPARDGMKRCLCNKSFWWDPKTVNCISASVKRKCEMCGTTVIPYPLSTGPNCGDQMYFRFHCDDSSSQLMFEVPGGAYYRVTGIDEELQKFSIHVEDANCKAIESMGNYKQQRNQSSPFYVIGRCDANRSNSRIGSSFEDTGFAEVEIGWTDPSEPLCYSLDECNDWRHSTCSFARDGKKRCLCNKSFWWDPKTVNCISASTKKRRSLYLVLLGVVAASVIILCASFFLYHMRRSTKVTGRENRESIQGNVAFHLNDTERRSRDLISADHFTVDDKKGIDVPIFDMECILAATDNFSGANKLGQGGFGPVYKGKLPGGQEIAIKRLSYGSGQGLEEFKNEITLIVKLQHRNLVRLLGYCEEGCEKMLAYEYMPNKSLDVFIFDRTLCVLLNWELRFNIIMGIARGLLYLHRDSRLKIIHRDLKTSNVLLDEEMNPKISDFGLARILRGKQTEGNTQRVVGTYGYMAPEYAMDGDFSTKSDVFSFGVIVLEILSGKRNAAFYKSDQNFSLSAYAWKLWKEEKVLDLMDRALCDTCDANEFVRCVNVGLLCVQEHQWDRPTMSNVVFMLESDTASLPTPKKPAFAASRSLFNTASSSSKADSYVDLTNTLEQGR</sequence>
<evidence type="ECO:0000313" key="24">
    <source>
        <dbReference type="Proteomes" id="UP000694918"/>
    </source>
</evidence>
<evidence type="ECO:0000256" key="2">
    <source>
        <dbReference type="ARBA" id="ARBA00012513"/>
    </source>
</evidence>
<dbReference type="SMART" id="SM00108">
    <property type="entry name" value="B_lectin"/>
    <property type="match status" value="1"/>
</dbReference>
<dbReference type="Gene3D" id="2.90.10.10">
    <property type="entry name" value="Bulb-type lectin domain"/>
    <property type="match status" value="1"/>
</dbReference>
<dbReference type="SUPFAM" id="SSF51110">
    <property type="entry name" value="alpha-D-mannose-specific plant lectins"/>
    <property type="match status" value="1"/>
</dbReference>
<dbReference type="InterPro" id="IPR003609">
    <property type="entry name" value="Pan_app"/>
</dbReference>
<reference evidence="25" key="1">
    <citation type="submission" date="2025-08" db="UniProtKB">
        <authorList>
            <consortium name="RefSeq"/>
        </authorList>
    </citation>
    <scope>IDENTIFICATION</scope>
</reference>
<dbReference type="InterPro" id="IPR000719">
    <property type="entry name" value="Prot_kinase_dom"/>
</dbReference>
<dbReference type="Pfam" id="PF00954">
    <property type="entry name" value="S_locus_glycop"/>
    <property type="match status" value="1"/>
</dbReference>
<keyword evidence="16" id="KW-0675">Receptor</keyword>
<evidence type="ECO:0000313" key="25">
    <source>
        <dbReference type="RefSeq" id="XP_011047506.1"/>
    </source>
</evidence>
<dbReference type="Pfam" id="PF08276">
    <property type="entry name" value="PAN_2"/>
    <property type="match status" value="1"/>
</dbReference>
<keyword evidence="7 20" id="KW-0812">Transmembrane</keyword>